<protein>
    <submittedName>
        <fullName evidence="2">Thioredoxin family protein</fullName>
    </submittedName>
</protein>
<evidence type="ECO:0000259" key="1">
    <source>
        <dbReference type="PROSITE" id="PS51352"/>
    </source>
</evidence>
<sequence>MEQIDTSIGVHAPDFELPGTDGKVHHLGRYLREDLAVAVVFLANQCPNVQQYIERLKQLQAEFGDRGLLVIGINSNDGSESPEDSLEAMKRFAAEHQLNFPYLRDANQDVARSFQVCQTPESFLLDQKGVIRYHGAIDDSPGNSHEVDSAYLQQAIAQLLAKESITINSTETKGSSVKWRSP</sequence>
<dbReference type="GO" id="GO:0016209">
    <property type="term" value="F:antioxidant activity"/>
    <property type="evidence" value="ECO:0007669"/>
    <property type="project" value="InterPro"/>
</dbReference>
<dbReference type="Gene3D" id="3.40.30.10">
    <property type="entry name" value="Glutaredoxin"/>
    <property type="match status" value="1"/>
</dbReference>
<dbReference type="PROSITE" id="PS51352">
    <property type="entry name" value="THIOREDOXIN_2"/>
    <property type="match status" value="1"/>
</dbReference>
<dbReference type="Pfam" id="PF00578">
    <property type="entry name" value="AhpC-TSA"/>
    <property type="match status" value="1"/>
</dbReference>
<dbReference type="InterPro" id="IPR047262">
    <property type="entry name" value="PRX-like1"/>
</dbReference>
<reference evidence="2" key="1">
    <citation type="submission" date="2024-07" db="EMBL/GenBank/DDBJ databases">
        <authorList>
            <person name="Kim Y.J."/>
            <person name="Jeong J.Y."/>
        </authorList>
    </citation>
    <scope>NUCLEOTIDE SEQUENCE</scope>
    <source>
        <strain evidence="2">GIHE-MW2</strain>
    </source>
</reference>
<dbReference type="SUPFAM" id="SSF52833">
    <property type="entry name" value="Thioredoxin-like"/>
    <property type="match status" value="1"/>
</dbReference>
<dbReference type="PANTHER" id="PTHR43640:SF1">
    <property type="entry name" value="THIOREDOXIN-DEPENDENT PEROXIREDOXIN"/>
    <property type="match status" value="1"/>
</dbReference>
<dbReference type="CDD" id="cd02969">
    <property type="entry name" value="PRX_like1"/>
    <property type="match status" value="1"/>
</dbReference>
<dbReference type="InterPro" id="IPR013766">
    <property type="entry name" value="Thioredoxin_domain"/>
</dbReference>
<gene>
    <name evidence="2" type="ORF">ABWT76_002090</name>
</gene>
<evidence type="ECO:0000313" key="2">
    <source>
        <dbReference type="EMBL" id="XCM39187.1"/>
    </source>
</evidence>
<dbReference type="GO" id="GO:0016491">
    <property type="term" value="F:oxidoreductase activity"/>
    <property type="evidence" value="ECO:0007669"/>
    <property type="project" value="InterPro"/>
</dbReference>
<organism evidence="2">
    <name type="scientific">Planktothricoides raciborskii GIHE-MW2</name>
    <dbReference type="NCBI Taxonomy" id="2792601"/>
    <lineage>
        <taxon>Bacteria</taxon>
        <taxon>Bacillati</taxon>
        <taxon>Cyanobacteriota</taxon>
        <taxon>Cyanophyceae</taxon>
        <taxon>Oscillatoriophycideae</taxon>
        <taxon>Oscillatoriales</taxon>
        <taxon>Oscillatoriaceae</taxon>
        <taxon>Planktothricoides</taxon>
    </lineage>
</organism>
<dbReference type="InterPro" id="IPR036249">
    <property type="entry name" value="Thioredoxin-like_sf"/>
</dbReference>
<accession>A0AAU8JK88</accession>
<dbReference type="EMBL" id="CP159837">
    <property type="protein sequence ID" value="XCM39187.1"/>
    <property type="molecule type" value="Genomic_DNA"/>
</dbReference>
<dbReference type="RefSeq" id="WP_354636050.1">
    <property type="nucleotide sequence ID" value="NZ_CP159837.1"/>
</dbReference>
<dbReference type="InterPro" id="IPR000866">
    <property type="entry name" value="AhpC/TSA"/>
</dbReference>
<proteinExistence type="predicted"/>
<feature type="domain" description="Thioredoxin" evidence="1">
    <location>
        <begin position="6"/>
        <end position="161"/>
    </location>
</feature>
<dbReference type="AlphaFoldDB" id="A0AAU8JK88"/>
<name>A0AAU8JK88_9CYAN</name>
<dbReference type="PANTHER" id="PTHR43640">
    <property type="entry name" value="OS07G0260300 PROTEIN"/>
    <property type="match status" value="1"/>
</dbReference>